<dbReference type="PROSITE" id="PS00028">
    <property type="entry name" value="ZINC_FINGER_C2H2_1"/>
    <property type="match status" value="5"/>
</dbReference>
<dbReference type="Pfam" id="PF12874">
    <property type="entry name" value="zf-met"/>
    <property type="match status" value="1"/>
</dbReference>
<keyword evidence="11" id="KW-1185">Reference proteome</keyword>
<evidence type="ECO:0000256" key="6">
    <source>
        <dbReference type="ARBA" id="ARBA00023015"/>
    </source>
</evidence>
<dbReference type="OMA" id="RLAKYSC"/>
<dbReference type="Pfam" id="PF00096">
    <property type="entry name" value="zf-C2H2"/>
    <property type="match status" value="4"/>
</dbReference>
<evidence type="ECO:0000256" key="8">
    <source>
        <dbReference type="ARBA" id="ARBA00023242"/>
    </source>
</evidence>
<dbReference type="PROSITE" id="PS50157">
    <property type="entry name" value="ZINC_FINGER_C2H2_2"/>
    <property type="match status" value="6"/>
</dbReference>
<dbReference type="GO" id="GO:0043565">
    <property type="term" value="F:sequence-specific DNA binding"/>
    <property type="evidence" value="ECO:0007669"/>
    <property type="project" value="UniProtKB-ARBA"/>
</dbReference>
<dbReference type="AlphaFoldDB" id="A0A6J1LBV0"/>
<dbReference type="PANTHER" id="PTHR47772:SF13">
    <property type="entry name" value="GASTRULA ZINC FINGER PROTEIN XLCGF49.1-LIKE-RELATED"/>
    <property type="match status" value="1"/>
</dbReference>
<dbReference type="PANTHER" id="PTHR47772">
    <property type="entry name" value="ZINC FINGER PROTEIN 200"/>
    <property type="match status" value="1"/>
</dbReference>
<keyword evidence="6" id="KW-0805">Transcription regulation</keyword>
<dbReference type="GO" id="GO:0005634">
    <property type="term" value="C:nucleus"/>
    <property type="evidence" value="ECO:0007669"/>
    <property type="project" value="UniProtKB-SubCell"/>
</dbReference>
<keyword evidence="4 9" id="KW-0863">Zinc-finger</keyword>
<keyword evidence="2" id="KW-0479">Metal-binding</keyword>
<evidence type="ECO:0000313" key="12">
    <source>
        <dbReference type="RefSeq" id="XP_023164272.2"/>
    </source>
</evidence>
<evidence type="ECO:0000313" key="11">
    <source>
        <dbReference type="Proteomes" id="UP000504633"/>
    </source>
</evidence>
<dbReference type="SUPFAM" id="SSF57667">
    <property type="entry name" value="beta-beta-alpha zinc fingers"/>
    <property type="match status" value="4"/>
</dbReference>
<dbReference type="KEGG" id="dhe:111595005"/>
<keyword evidence="3" id="KW-0677">Repeat</keyword>
<dbReference type="RefSeq" id="XP_023164272.2">
    <property type="nucleotide sequence ID" value="XM_023308504.2"/>
</dbReference>
<gene>
    <name evidence="12" type="primary">LOC111595005</name>
</gene>
<dbReference type="FunFam" id="3.30.160.60:FF:000690">
    <property type="entry name" value="Zinc finger protein 354C"/>
    <property type="match status" value="1"/>
</dbReference>
<dbReference type="GO" id="GO:0008270">
    <property type="term" value="F:zinc ion binding"/>
    <property type="evidence" value="ECO:0007669"/>
    <property type="project" value="UniProtKB-KW"/>
</dbReference>
<protein>
    <submittedName>
        <fullName evidence="12">Zinc finger protein 93-like</fullName>
    </submittedName>
</protein>
<sequence>MVEVVNINVYTKCAEIHCDASVEAKFLIKCTCGISLMDYVAFQHHFSSDHLQPESNIEKDKMLKKRILRHKANDSTAPIDCLNEPVVELPSIIETSTIIESGYDALTLVESNCNEESPKQPDRRPYNPRNRPKTCAYCGRIFRRRYLLDTHLNIHTGSKPHQCDMCGKQFRAVSTLTRHLRTHEKRMDLQCQYCEKLFTHRSALLSHQLRHTQVRRWACASCDKSFYTRNQMDTHKRKMHVNVSKQKSQDPTDNVELSPSLLPFACDLCSNSYRSASTLSTHKLKKHYRLAKYSCEQCDKKFVDAYHLQQHQFIHVKPEIIII</sequence>
<feature type="domain" description="C2H2-type" evidence="10">
    <location>
        <begin position="133"/>
        <end position="160"/>
    </location>
</feature>
<keyword evidence="7" id="KW-0804">Transcription</keyword>
<evidence type="ECO:0000259" key="10">
    <source>
        <dbReference type="PROSITE" id="PS50157"/>
    </source>
</evidence>
<dbReference type="InterPro" id="IPR036236">
    <property type="entry name" value="Znf_C2H2_sf"/>
</dbReference>
<accession>A0A6J1LBV0</accession>
<feature type="domain" description="C2H2-type" evidence="10">
    <location>
        <begin position="189"/>
        <end position="216"/>
    </location>
</feature>
<evidence type="ECO:0000256" key="7">
    <source>
        <dbReference type="ARBA" id="ARBA00023163"/>
    </source>
</evidence>
<proteinExistence type="predicted"/>
<feature type="domain" description="C2H2-type" evidence="10">
    <location>
        <begin position="217"/>
        <end position="245"/>
    </location>
</feature>
<comment type="subcellular location">
    <subcellularLocation>
        <location evidence="1">Nucleus</location>
    </subcellularLocation>
</comment>
<evidence type="ECO:0000256" key="4">
    <source>
        <dbReference type="ARBA" id="ARBA00022771"/>
    </source>
</evidence>
<dbReference type="GeneID" id="111595005"/>
<evidence type="ECO:0000256" key="5">
    <source>
        <dbReference type="ARBA" id="ARBA00022833"/>
    </source>
</evidence>
<feature type="domain" description="C2H2-type" evidence="10">
    <location>
        <begin position="293"/>
        <end position="320"/>
    </location>
</feature>
<evidence type="ECO:0000256" key="1">
    <source>
        <dbReference type="ARBA" id="ARBA00004123"/>
    </source>
</evidence>
<evidence type="ECO:0000256" key="9">
    <source>
        <dbReference type="PROSITE-ProRule" id="PRU00042"/>
    </source>
</evidence>
<dbReference type="GO" id="GO:0000785">
    <property type="term" value="C:chromatin"/>
    <property type="evidence" value="ECO:0007669"/>
    <property type="project" value="UniProtKB-ARBA"/>
</dbReference>
<keyword evidence="8" id="KW-0539">Nucleus</keyword>
<dbReference type="OrthoDB" id="9411774at2759"/>
<dbReference type="InterPro" id="IPR013087">
    <property type="entry name" value="Znf_C2H2_type"/>
</dbReference>
<keyword evidence="5" id="KW-0862">Zinc</keyword>
<feature type="domain" description="C2H2-type" evidence="10">
    <location>
        <begin position="161"/>
        <end position="188"/>
    </location>
</feature>
<organism evidence="11 12">
    <name type="scientific">Drosophila hydei</name>
    <name type="common">Fruit fly</name>
    <dbReference type="NCBI Taxonomy" id="7224"/>
    <lineage>
        <taxon>Eukaryota</taxon>
        <taxon>Metazoa</taxon>
        <taxon>Ecdysozoa</taxon>
        <taxon>Arthropoda</taxon>
        <taxon>Hexapoda</taxon>
        <taxon>Insecta</taxon>
        <taxon>Pterygota</taxon>
        <taxon>Neoptera</taxon>
        <taxon>Endopterygota</taxon>
        <taxon>Diptera</taxon>
        <taxon>Brachycera</taxon>
        <taxon>Muscomorpha</taxon>
        <taxon>Ephydroidea</taxon>
        <taxon>Drosophilidae</taxon>
        <taxon>Drosophila</taxon>
    </lineage>
</organism>
<dbReference type="GO" id="GO:0003682">
    <property type="term" value="F:chromatin binding"/>
    <property type="evidence" value="ECO:0007669"/>
    <property type="project" value="UniProtKB-ARBA"/>
</dbReference>
<dbReference type="Proteomes" id="UP000504633">
    <property type="component" value="Unplaced"/>
</dbReference>
<evidence type="ECO:0000256" key="2">
    <source>
        <dbReference type="ARBA" id="ARBA00022723"/>
    </source>
</evidence>
<dbReference type="GO" id="GO:0040029">
    <property type="term" value="P:epigenetic regulation of gene expression"/>
    <property type="evidence" value="ECO:0007669"/>
    <property type="project" value="UniProtKB-ARBA"/>
</dbReference>
<feature type="domain" description="C2H2-type" evidence="10">
    <location>
        <begin position="264"/>
        <end position="287"/>
    </location>
</feature>
<evidence type="ECO:0000256" key="3">
    <source>
        <dbReference type="ARBA" id="ARBA00022737"/>
    </source>
</evidence>
<reference evidence="12" key="1">
    <citation type="submission" date="2025-08" db="UniProtKB">
        <authorList>
            <consortium name="RefSeq"/>
        </authorList>
    </citation>
    <scope>IDENTIFICATION</scope>
    <source>
        <strain evidence="12">15085-1641.00</strain>
        <tissue evidence="12">Whole body</tissue>
    </source>
</reference>
<dbReference type="InterPro" id="IPR050636">
    <property type="entry name" value="C2H2-ZF_domain-containing"/>
</dbReference>
<dbReference type="Gene3D" id="3.30.160.60">
    <property type="entry name" value="Classic Zinc Finger"/>
    <property type="match status" value="4"/>
</dbReference>
<name>A0A6J1LBV0_DROHY</name>
<dbReference type="SMART" id="SM00355">
    <property type="entry name" value="ZnF_C2H2"/>
    <property type="match status" value="7"/>
</dbReference>